<dbReference type="KEGG" id="ptrr:6342122"/>
<comment type="caution">
    <text evidence="1">The sequence shown here is derived from an EMBL/GenBank/DDBJ whole genome shotgun (WGS) entry which is preliminary data.</text>
</comment>
<evidence type="ECO:0000313" key="1">
    <source>
        <dbReference type="EMBL" id="KAF7571921.1"/>
    </source>
</evidence>
<dbReference type="AlphaFoldDB" id="A0A5M9L9N6"/>
<dbReference type="GeneID" id="6342122"/>
<sequence>MAFAEHWIYPNADTVIILKSPQPDDEFAPWSYGDGIAANSTAMEDAVATTLEDIPIDAVPDIPEGSVLYYVSSRQLILASPLFESMLQQDAYREGHKKTDGYYYVITEEWNAEAFLLLMNMLHLQCGYILLSPSFETMDKLAVIVDYYDCAKAIEIFTSLHMKRMVQKKKFKEYNRKLILEILVSFVFKWRKCFEAATRSAILECDENTVRMLGLPIPLSVTTN</sequence>
<accession>A0A5M9L9N6</accession>
<evidence type="ECO:0000313" key="2">
    <source>
        <dbReference type="Proteomes" id="UP000245464"/>
    </source>
</evidence>
<reference evidence="1 2" key="1">
    <citation type="journal article" date="2018" name="BMC Genomics">
        <title>Comparative genomics of the wheat fungal pathogen Pyrenophora tritici-repentis reveals chromosomal variations and genome plasticity.</title>
        <authorList>
            <person name="Moolhuijzen P."/>
            <person name="See P.T."/>
            <person name="Hane J.K."/>
            <person name="Shi G."/>
            <person name="Liu Z."/>
            <person name="Oliver R.P."/>
            <person name="Moffat C.S."/>
        </authorList>
    </citation>
    <scope>NUCLEOTIDE SEQUENCE [LARGE SCALE GENOMIC DNA]</scope>
    <source>
        <strain evidence="1">M4</strain>
    </source>
</reference>
<proteinExistence type="predicted"/>
<gene>
    <name evidence="1" type="ORF">PtrM4_094210</name>
</gene>
<dbReference type="EMBL" id="NQIK02000004">
    <property type="protein sequence ID" value="KAF7571921.1"/>
    <property type="molecule type" value="Genomic_DNA"/>
</dbReference>
<dbReference type="Proteomes" id="UP000245464">
    <property type="component" value="Chromosome 4"/>
</dbReference>
<protein>
    <submittedName>
        <fullName evidence="1">Uncharacterized protein</fullName>
    </submittedName>
</protein>
<organism evidence="1 2">
    <name type="scientific">Pyrenophora tritici-repentis</name>
    <dbReference type="NCBI Taxonomy" id="45151"/>
    <lineage>
        <taxon>Eukaryota</taxon>
        <taxon>Fungi</taxon>
        <taxon>Dikarya</taxon>
        <taxon>Ascomycota</taxon>
        <taxon>Pezizomycotina</taxon>
        <taxon>Dothideomycetes</taxon>
        <taxon>Pleosporomycetidae</taxon>
        <taxon>Pleosporales</taxon>
        <taxon>Pleosporineae</taxon>
        <taxon>Pleosporaceae</taxon>
        <taxon>Pyrenophora</taxon>
    </lineage>
</organism>
<name>A0A5M9L9N6_9PLEO</name>
<dbReference type="RefSeq" id="XP_065962749.1">
    <property type="nucleotide sequence ID" value="XM_066107081.1"/>
</dbReference>